<name>A0AA35KJ22_9SAUR</name>
<dbReference type="Proteomes" id="UP001178461">
    <property type="component" value="Chromosome 7"/>
</dbReference>
<proteinExistence type="predicted"/>
<protein>
    <submittedName>
        <fullName evidence="2">Uncharacterized protein</fullName>
    </submittedName>
</protein>
<sequence>MDEGGYGDPTDQEIPVVPLPHSSYQLYDSEDLYDDDDQEPYLVHGSYHHPQSPYPAPRLAQPEFTPVREEMGALELRSPGISRLSRRISKRSASSLRLKRKVKKTS</sequence>
<dbReference type="EMBL" id="OX395132">
    <property type="protein sequence ID" value="CAI5779055.1"/>
    <property type="molecule type" value="Genomic_DNA"/>
</dbReference>
<evidence type="ECO:0000256" key="1">
    <source>
        <dbReference type="SAM" id="MobiDB-lite"/>
    </source>
</evidence>
<gene>
    <name evidence="2" type="ORF">PODLI_1B041874</name>
</gene>
<evidence type="ECO:0000313" key="3">
    <source>
        <dbReference type="Proteomes" id="UP001178461"/>
    </source>
</evidence>
<reference evidence="2" key="1">
    <citation type="submission" date="2022-12" db="EMBL/GenBank/DDBJ databases">
        <authorList>
            <person name="Alioto T."/>
            <person name="Alioto T."/>
            <person name="Gomez Garrido J."/>
        </authorList>
    </citation>
    <scope>NUCLEOTIDE SEQUENCE</scope>
</reference>
<accession>A0AA35KJ22</accession>
<evidence type="ECO:0000313" key="2">
    <source>
        <dbReference type="EMBL" id="CAI5779055.1"/>
    </source>
</evidence>
<dbReference type="AlphaFoldDB" id="A0AA35KJ22"/>
<feature type="region of interest" description="Disordered" evidence="1">
    <location>
        <begin position="85"/>
        <end position="106"/>
    </location>
</feature>
<feature type="region of interest" description="Disordered" evidence="1">
    <location>
        <begin position="34"/>
        <end position="58"/>
    </location>
</feature>
<keyword evidence="3" id="KW-1185">Reference proteome</keyword>
<organism evidence="2 3">
    <name type="scientific">Podarcis lilfordi</name>
    <name type="common">Lilford's wall lizard</name>
    <dbReference type="NCBI Taxonomy" id="74358"/>
    <lineage>
        <taxon>Eukaryota</taxon>
        <taxon>Metazoa</taxon>
        <taxon>Chordata</taxon>
        <taxon>Craniata</taxon>
        <taxon>Vertebrata</taxon>
        <taxon>Euteleostomi</taxon>
        <taxon>Lepidosauria</taxon>
        <taxon>Squamata</taxon>
        <taxon>Bifurcata</taxon>
        <taxon>Unidentata</taxon>
        <taxon>Episquamata</taxon>
        <taxon>Laterata</taxon>
        <taxon>Lacertibaenia</taxon>
        <taxon>Lacertidae</taxon>
        <taxon>Podarcis</taxon>
    </lineage>
</organism>
<feature type="compositionally biased region" description="Basic residues" evidence="1">
    <location>
        <begin position="97"/>
        <end position="106"/>
    </location>
</feature>